<accession>A0AAV4QS90</accession>
<reference evidence="1 2" key="1">
    <citation type="submission" date="2021-06" db="EMBL/GenBank/DDBJ databases">
        <title>Caerostris darwini draft genome.</title>
        <authorList>
            <person name="Kono N."/>
            <person name="Arakawa K."/>
        </authorList>
    </citation>
    <scope>NUCLEOTIDE SEQUENCE [LARGE SCALE GENOMIC DNA]</scope>
</reference>
<dbReference type="EMBL" id="BPLQ01004955">
    <property type="protein sequence ID" value="GIY11761.1"/>
    <property type="molecule type" value="Genomic_DNA"/>
</dbReference>
<comment type="caution">
    <text evidence="1">The sequence shown here is derived from an EMBL/GenBank/DDBJ whole genome shotgun (WGS) entry which is preliminary data.</text>
</comment>
<dbReference type="Proteomes" id="UP001054837">
    <property type="component" value="Unassembled WGS sequence"/>
</dbReference>
<gene>
    <name evidence="1" type="ORF">CDAR_75371</name>
</gene>
<keyword evidence="2" id="KW-1185">Reference proteome</keyword>
<name>A0AAV4QS90_9ARAC</name>
<evidence type="ECO:0000313" key="2">
    <source>
        <dbReference type="Proteomes" id="UP001054837"/>
    </source>
</evidence>
<dbReference type="AlphaFoldDB" id="A0AAV4QS90"/>
<protein>
    <submittedName>
        <fullName evidence="1">Uncharacterized protein</fullName>
    </submittedName>
</protein>
<evidence type="ECO:0000313" key="1">
    <source>
        <dbReference type="EMBL" id="GIY11761.1"/>
    </source>
</evidence>
<sequence length="72" mass="8164">MSNCPSIKTKTKILVDLALRIGWGPVPRPTYDGPGPLRAPAPDYALREHSLYTYNAGLLRPRVPNHDLLRWR</sequence>
<organism evidence="1 2">
    <name type="scientific">Caerostris darwini</name>
    <dbReference type="NCBI Taxonomy" id="1538125"/>
    <lineage>
        <taxon>Eukaryota</taxon>
        <taxon>Metazoa</taxon>
        <taxon>Ecdysozoa</taxon>
        <taxon>Arthropoda</taxon>
        <taxon>Chelicerata</taxon>
        <taxon>Arachnida</taxon>
        <taxon>Araneae</taxon>
        <taxon>Araneomorphae</taxon>
        <taxon>Entelegynae</taxon>
        <taxon>Araneoidea</taxon>
        <taxon>Araneidae</taxon>
        <taxon>Caerostris</taxon>
    </lineage>
</organism>
<proteinExistence type="predicted"/>